<gene>
    <name evidence="1" type="ORF">A3C16_00715</name>
</gene>
<evidence type="ECO:0000313" key="1">
    <source>
        <dbReference type="EMBL" id="OHA02194.1"/>
    </source>
</evidence>
<accession>A0A1G2KSE0</accession>
<evidence type="ECO:0000313" key="2">
    <source>
        <dbReference type="Proteomes" id="UP000177811"/>
    </source>
</evidence>
<dbReference type="Proteomes" id="UP000177811">
    <property type="component" value="Unassembled WGS sequence"/>
</dbReference>
<dbReference type="SUPFAM" id="SSF55144">
    <property type="entry name" value="LigT-like"/>
    <property type="match status" value="1"/>
</dbReference>
<protein>
    <submittedName>
        <fullName evidence="1">Uncharacterized protein</fullName>
    </submittedName>
</protein>
<comment type="caution">
    <text evidence="1">The sequence shown here is derived from an EMBL/GenBank/DDBJ whole genome shotgun (WGS) entry which is preliminary data.</text>
</comment>
<sequence>MTKRRIFLALAIPERVKNKIFLWQNDHSDIAARWVLPENLHGIIIPPWYADNDELIASIRVLRKASSHHDPFIIVFDRVVSGPPGRAPRLIWVRAADSLAYGAFRRDCAEALLATPASGFQQYGTPSRAIHATIARLRRVPGVIPPDTDEGVNWQCEVRAANLMETGTTSAGPHATILESIELGDG</sequence>
<dbReference type="InterPro" id="IPR009097">
    <property type="entry name" value="Cyclic_Pdiesterase"/>
</dbReference>
<organism evidence="1 2">
    <name type="scientific">Candidatus Sungbacteria bacterium RIFCSPHIGHO2_02_FULL_51_29</name>
    <dbReference type="NCBI Taxonomy" id="1802273"/>
    <lineage>
        <taxon>Bacteria</taxon>
        <taxon>Candidatus Sungiibacteriota</taxon>
    </lineage>
</organism>
<dbReference type="AlphaFoldDB" id="A0A1G2KSE0"/>
<name>A0A1G2KSE0_9BACT</name>
<dbReference type="Gene3D" id="3.90.1140.10">
    <property type="entry name" value="Cyclic phosphodiesterase"/>
    <property type="match status" value="1"/>
</dbReference>
<reference evidence="1 2" key="1">
    <citation type="journal article" date="2016" name="Nat. Commun.">
        <title>Thousands of microbial genomes shed light on interconnected biogeochemical processes in an aquifer system.</title>
        <authorList>
            <person name="Anantharaman K."/>
            <person name="Brown C.T."/>
            <person name="Hug L.A."/>
            <person name="Sharon I."/>
            <person name="Castelle C.J."/>
            <person name="Probst A.J."/>
            <person name="Thomas B.C."/>
            <person name="Singh A."/>
            <person name="Wilkins M.J."/>
            <person name="Karaoz U."/>
            <person name="Brodie E.L."/>
            <person name="Williams K.H."/>
            <person name="Hubbard S.S."/>
            <person name="Banfield J.F."/>
        </authorList>
    </citation>
    <scope>NUCLEOTIDE SEQUENCE [LARGE SCALE GENOMIC DNA]</scope>
</reference>
<dbReference type="EMBL" id="MHQL01000042">
    <property type="protein sequence ID" value="OHA02194.1"/>
    <property type="molecule type" value="Genomic_DNA"/>
</dbReference>
<proteinExistence type="predicted"/>